<sequence length="75" mass="8433">MKTECGDKVVKYSKVITITATREDGEVLGEYNIFTDGVAIVEMKGIDPEEYPLDVRSQLQEAMDSIQDMFDRGVI</sequence>
<reference evidence="1" key="1">
    <citation type="journal article" date="2015" name="Nature">
        <title>Complex archaea that bridge the gap between prokaryotes and eukaryotes.</title>
        <authorList>
            <person name="Spang A."/>
            <person name="Saw J.H."/>
            <person name="Jorgensen S.L."/>
            <person name="Zaremba-Niedzwiedzka K."/>
            <person name="Martijn J."/>
            <person name="Lind A.E."/>
            <person name="van Eijk R."/>
            <person name="Schleper C."/>
            <person name="Guy L."/>
            <person name="Ettema T.J."/>
        </authorList>
    </citation>
    <scope>NUCLEOTIDE SEQUENCE</scope>
</reference>
<evidence type="ECO:0000313" key="1">
    <source>
        <dbReference type="EMBL" id="KKK53060.1"/>
    </source>
</evidence>
<gene>
    <name evidence="1" type="ORF">LCGC14_3098600</name>
</gene>
<name>A0A0F8WX92_9ZZZZ</name>
<organism evidence="1">
    <name type="scientific">marine sediment metagenome</name>
    <dbReference type="NCBI Taxonomy" id="412755"/>
    <lineage>
        <taxon>unclassified sequences</taxon>
        <taxon>metagenomes</taxon>
        <taxon>ecological metagenomes</taxon>
    </lineage>
</organism>
<accession>A0A0F8WX92</accession>
<protein>
    <submittedName>
        <fullName evidence="1">Uncharacterized protein</fullName>
    </submittedName>
</protein>
<proteinExistence type="predicted"/>
<dbReference type="AlphaFoldDB" id="A0A0F8WX92"/>
<dbReference type="EMBL" id="LAZR01066698">
    <property type="protein sequence ID" value="KKK53060.1"/>
    <property type="molecule type" value="Genomic_DNA"/>
</dbReference>
<comment type="caution">
    <text evidence="1">The sequence shown here is derived from an EMBL/GenBank/DDBJ whole genome shotgun (WGS) entry which is preliminary data.</text>
</comment>